<reference evidence="3" key="1">
    <citation type="journal article" date="2019" name="Int. J. Syst. Evol. Microbiol.">
        <title>The Global Catalogue of Microorganisms (GCM) 10K type strain sequencing project: providing services to taxonomists for standard genome sequencing and annotation.</title>
        <authorList>
            <consortium name="The Broad Institute Genomics Platform"/>
            <consortium name="The Broad Institute Genome Sequencing Center for Infectious Disease"/>
            <person name="Wu L."/>
            <person name="Ma J."/>
        </authorList>
    </citation>
    <scope>NUCLEOTIDE SEQUENCE [LARGE SCALE GENOMIC DNA]</scope>
    <source>
        <strain evidence="3">TBRC 1826</strain>
    </source>
</reference>
<name>A0ABV8FP03_9ACTN</name>
<keyword evidence="2" id="KW-0378">Hydrolase</keyword>
<proteinExistence type="inferred from homology"/>
<gene>
    <name evidence="2" type="primary">dop</name>
    <name evidence="2" type="ORF">ACFOVU_10565</name>
</gene>
<dbReference type="InterPro" id="IPR004347">
    <property type="entry name" value="Pup_ligase/deamidase"/>
</dbReference>
<dbReference type="InterPro" id="IPR022366">
    <property type="entry name" value="Pup_deamidase"/>
</dbReference>
<dbReference type="Proteomes" id="UP001595847">
    <property type="component" value="Unassembled WGS sequence"/>
</dbReference>
<keyword evidence="3" id="KW-1185">Reference proteome</keyword>
<feature type="non-terminal residue" evidence="2">
    <location>
        <position position="498"/>
    </location>
</feature>
<organism evidence="2 3">
    <name type="scientific">Nocardiopsis sediminis</name>
    <dbReference type="NCBI Taxonomy" id="1778267"/>
    <lineage>
        <taxon>Bacteria</taxon>
        <taxon>Bacillati</taxon>
        <taxon>Actinomycetota</taxon>
        <taxon>Actinomycetes</taxon>
        <taxon>Streptosporangiales</taxon>
        <taxon>Nocardiopsidaceae</taxon>
        <taxon>Nocardiopsis</taxon>
    </lineage>
</organism>
<dbReference type="NCBIfam" id="TIGR03688">
    <property type="entry name" value="depupylase_Dop"/>
    <property type="match status" value="1"/>
</dbReference>
<dbReference type="PIRSF" id="PIRSF018077">
    <property type="entry name" value="UCP018077"/>
    <property type="match status" value="1"/>
</dbReference>
<comment type="caution">
    <text evidence="2">The sequence shown here is derived from an EMBL/GenBank/DDBJ whole genome shotgun (WGS) entry which is preliminary data.</text>
</comment>
<comment type="similarity">
    <text evidence="1">Belongs to the Pup ligase/Pup deamidase family. Pup deamidase subfamily.</text>
</comment>
<dbReference type="GO" id="GO:0016787">
    <property type="term" value="F:hydrolase activity"/>
    <property type="evidence" value="ECO:0007669"/>
    <property type="project" value="UniProtKB-KW"/>
</dbReference>
<dbReference type="EMBL" id="JBHSBH010000007">
    <property type="protein sequence ID" value="MFC3996360.1"/>
    <property type="molecule type" value="Genomic_DNA"/>
</dbReference>
<dbReference type="EC" id="3.5.1.119" evidence="2"/>
<evidence type="ECO:0000313" key="3">
    <source>
        <dbReference type="Proteomes" id="UP001595847"/>
    </source>
</evidence>
<protein>
    <submittedName>
        <fullName evidence="2">Depupylase/deamidase Dop</fullName>
        <ecNumber evidence="2">3.5.1.119</ecNumber>
    </submittedName>
</protein>
<evidence type="ECO:0000256" key="1">
    <source>
        <dbReference type="ARBA" id="ARBA00009114"/>
    </source>
</evidence>
<evidence type="ECO:0000313" key="2">
    <source>
        <dbReference type="EMBL" id="MFC3996360.1"/>
    </source>
</evidence>
<dbReference type="PANTHER" id="PTHR42307:SF2">
    <property type="entry name" value="PUP DEAMIDASE_DEPUPYLASE"/>
    <property type="match status" value="1"/>
</dbReference>
<dbReference type="PANTHER" id="PTHR42307">
    <property type="entry name" value="PUP DEAMIDASE/DEPUPYLASE"/>
    <property type="match status" value="1"/>
</dbReference>
<accession>A0ABV8FP03</accession>
<dbReference type="Pfam" id="PF03136">
    <property type="entry name" value="Pup_ligase"/>
    <property type="match status" value="1"/>
</dbReference>
<dbReference type="RefSeq" id="WP_378532326.1">
    <property type="nucleotide sequence ID" value="NZ_JBHSBH010000007.1"/>
</dbReference>
<sequence>MSVRRIMGVETEYGISVPGNPGANAMVTSTQVVNSYLAASAARARKARWDFEEENPLRDARGFDLAREVADPTQLTDEDLGLANVILTNGARLYVDHAHPEYSAPEVTNPLDAVLWDKAGEHVMADAAARASAIPGVEPIQLYKNNTDNKGASYGCHENYLMRRSTPFGDIVRHLIPFFVSRQVVCGAGRVGIGADGRDTGFQISQRADFFEVEVGLETTLKRPIINTRDEPHADPDKYRRLHVILGDANMSEISTYLKLGTTALVLSMIEDGFISVDLSLETPVADLRAFSHDPGLSHTARLRDGRRMTALQLQREYLEQARKYVQDRFGTDVDPDTADVLDRWESTLDRLADDPMQLAEELDWVAKLKLLEGYRSRDGLDWGHHRLQLVDLQYSDVRPEKGLYNRLVARGRMKRLLDDAAVERSITEPPHDTRAYFRGRCLAKYADSVAAASWDSVIFDLPGYDSLQRVPTLEPLRGTREHVGALLDRAATAADLV</sequence>